<organism evidence="3 4">
    <name type="scientific">Ramazzottius varieornatus</name>
    <name type="common">Water bear</name>
    <name type="synonym">Tardigrade</name>
    <dbReference type="NCBI Taxonomy" id="947166"/>
    <lineage>
        <taxon>Eukaryota</taxon>
        <taxon>Metazoa</taxon>
        <taxon>Ecdysozoa</taxon>
        <taxon>Tardigrada</taxon>
        <taxon>Eutardigrada</taxon>
        <taxon>Parachela</taxon>
        <taxon>Hypsibioidea</taxon>
        <taxon>Ramazzottiidae</taxon>
        <taxon>Ramazzottius</taxon>
    </lineage>
</organism>
<evidence type="ECO:0000313" key="4">
    <source>
        <dbReference type="Proteomes" id="UP000186922"/>
    </source>
</evidence>
<dbReference type="Gene3D" id="4.10.280.10">
    <property type="entry name" value="Helix-loop-helix DNA-binding domain"/>
    <property type="match status" value="1"/>
</dbReference>
<evidence type="ECO:0000313" key="3">
    <source>
        <dbReference type="EMBL" id="GAU97349.1"/>
    </source>
</evidence>
<dbReference type="InterPro" id="IPR036638">
    <property type="entry name" value="HLH_DNA-bd_sf"/>
</dbReference>
<feature type="domain" description="BHLH" evidence="2">
    <location>
        <begin position="95"/>
        <end position="145"/>
    </location>
</feature>
<comment type="caution">
    <text evidence="3">The sequence shown here is derived from an EMBL/GenBank/DDBJ whole genome shotgun (WGS) entry which is preliminary data.</text>
</comment>
<protein>
    <recommendedName>
        <fullName evidence="2">BHLH domain-containing protein</fullName>
    </recommendedName>
</protein>
<dbReference type="OrthoDB" id="10661279at2759"/>
<feature type="region of interest" description="Disordered" evidence="1">
    <location>
        <begin position="182"/>
        <end position="280"/>
    </location>
</feature>
<feature type="compositionally biased region" description="Polar residues" evidence="1">
    <location>
        <begin position="182"/>
        <end position="199"/>
    </location>
</feature>
<dbReference type="Proteomes" id="UP000186922">
    <property type="component" value="Unassembled WGS sequence"/>
</dbReference>
<dbReference type="Pfam" id="PF00010">
    <property type="entry name" value="HLH"/>
    <property type="match status" value="1"/>
</dbReference>
<feature type="compositionally biased region" description="Basic residues" evidence="1">
    <location>
        <begin position="258"/>
        <end position="267"/>
    </location>
</feature>
<dbReference type="AlphaFoldDB" id="A0A1D1V6P1"/>
<evidence type="ECO:0000256" key="1">
    <source>
        <dbReference type="SAM" id="MobiDB-lite"/>
    </source>
</evidence>
<sequence>MAQAQLDLQAAIVGSLAEGPFSSSPTMEPSMEDSVMKDAKMEALNAPPDIQPSIQPTLPVSPATSLGKRRERGKKKPSCPAECTQHDVCPSQPTTPQKSHVVFERFRRSRLSRTVAEIAKCVPLSNPKYDKATVLEAAVVYLEYFHANVSNTEQFDAEFLLHLNNGSLDGTTVEVTNVTNCDTTPLSSVSNNPATSVSTPHLLKAEGPDDFKVPEVPTNAAAPSEKPKPKRKRPSAISTVQKTSSSVIDCEQSLPRPLRQRPAKKSKLLPANETLPVGDPPASCTTDFRGEEANLSVETAGLIVSDDIVLPRSDGYADEPSVPLLPNAPAEVPSFTEALMFTATGSTVLPVLDPLPLPV</sequence>
<proteinExistence type="predicted"/>
<dbReference type="PROSITE" id="PS50888">
    <property type="entry name" value="BHLH"/>
    <property type="match status" value="1"/>
</dbReference>
<gene>
    <name evidence="3" type="primary">RvY_08666-1</name>
    <name evidence="3" type="synonym">RvY_08666.1</name>
    <name evidence="3" type="ORF">RvY_08666</name>
</gene>
<evidence type="ECO:0000259" key="2">
    <source>
        <dbReference type="PROSITE" id="PS50888"/>
    </source>
</evidence>
<dbReference type="GO" id="GO:0046983">
    <property type="term" value="F:protein dimerization activity"/>
    <property type="evidence" value="ECO:0007669"/>
    <property type="project" value="InterPro"/>
</dbReference>
<name>A0A1D1V6P1_RAMVA</name>
<feature type="compositionally biased region" description="Basic and acidic residues" evidence="1">
    <location>
        <begin position="203"/>
        <end position="213"/>
    </location>
</feature>
<dbReference type="SUPFAM" id="SSF47459">
    <property type="entry name" value="HLH, helix-loop-helix DNA-binding domain"/>
    <property type="match status" value="1"/>
</dbReference>
<feature type="compositionally biased region" description="Polar residues" evidence="1">
    <location>
        <begin position="52"/>
        <end position="64"/>
    </location>
</feature>
<feature type="compositionally biased region" description="Basic residues" evidence="1">
    <location>
        <begin position="67"/>
        <end position="77"/>
    </location>
</feature>
<keyword evidence="4" id="KW-1185">Reference proteome</keyword>
<dbReference type="InterPro" id="IPR011598">
    <property type="entry name" value="bHLH_dom"/>
</dbReference>
<reference evidence="3 4" key="1">
    <citation type="journal article" date="2016" name="Nat. Commun.">
        <title>Extremotolerant tardigrade genome and improved radiotolerance of human cultured cells by tardigrade-unique protein.</title>
        <authorList>
            <person name="Hashimoto T."/>
            <person name="Horikawa D.D."/>
            <person name="Saito Y."/>
            <person name="Kuwahara H."/>
            <person name="Kozuka-Hata H."/>
            <person name="Shin-I T."/>
            <person name="Minakuchi Y."/>
            <person name="Ohishi K."/>
            <person name="Motoyama A."/>
            <person name="Aizu T."/>
            <person name="Enomoto A."/>
            <person name="Kondo K."/>
            <person name="Tanaka S."/>
            <person name="Hara Y."/>
            <person name="Koshikawa S."/>
            <person name="Sagara H."/>
            <person name="Miura T."/>
            <person name="Yokobori S."/>
            <person name="Miyagawa K."/>
            <person name="Suzuki Y."/>
            <person name="Kubo T."/>
            <person name="Oyama M."/>
            <person name="Kohara Y."/>
            <person name="Fujiyama A."/>
            <person name="Arakawa K."/>
            <person name="Katayama T."/>
            <person name="Toyoda A."/>
            <person name="Kunieda T."/>
        </authorList>
    </citation>
    <scope>NUCLEOTIDE SEQUENCE [LARGE SCALE GENOMIC DNA]</scope>
    <source>
        <strain evidence="3 4">YOKOZUNA-1</strain>
    </source>
</reference>
<feature type="region of interest" description="Disordered" evidence="1">
    <location>
        <begin position="18"/>
        <end position="96"/>
    </location>
</feature>
<dbReference type="EMBL" id="BDGG01000004">
    <property type="protein sequence ID" value="GAU97349.1"/>
    <property type="molecule type" value="Genomic_DNA"/>
</dbReference>
<feature type="compositionally biased region" description="Polar residues" evidence="1">
    <location>
        <begin position="237"/>
        <end position="247"/>
    </location>
</feature>
<accession>A0A1D1V6P1</accession>